<keyword evidence="3" id="KW-0597">Phosphoprotein</keyword>
<organism evidence="15">
    <name type="scientific">Balaenoptera musculus</name>
    <name type="common">Blue whale</name>
    <dbReference type="NCBI Taxonomy" id="9771"/>
    <lineage>
        <taxon>Eukaryota</taxon>
        <taxon>Metazoa</taxon>
        <taxon>Chordata</taxon>
        <taxon>Craniata</taxon>
        <taxon>Vertebrata</taxon>
        <taxon>Euteleostomi</taxon>
        <taxon>Mammalia</taxon>
        <taxon>Eutheria</taxon>
        <taxon>Laurasiatheria</taxon>
        <taxon>Artiodactyla</taxon>
        <taxon>Whippomorpha</taxon>
        <taxon>Cetacea</taxon>
        <taxon>Mysticeti</taxon>
        <taxon>Balaenopteridae</taxon>
        <taxon>Balaenoptera</taxon>
    </lineage>
</organism>
<dbReference type="InterPro" id="IPR045090">
    <property type="entry name" value="Pept_M3A_M3B"/>
</dbReference>
<dbReference type="GO" id="GO:0005758">
    <property type="term" value="C:mitochondrial intermembrane space"/>
    <property type="evidence" value="ECO:0007669"/>
    <property type="project" value="TreeGrafter"/>
</dbReference>
<comment type="similarity">
    <text evidence="1 13">Belongs to the peptidase M3 family.</text>
</comment>
<feature type="domain" description="Peptidase M3A/M3B catalytic" evidence="14">
    <location>
        <begin position="15"/>
        <end position="101"/>
    </location>
</feature>
<dbReference type="GO" id="GO:0006518">
    <property type="term" value="P:peptide metabolic process"/>
    <property type="evidence" value="ECO:0007669"/>
    <property type="project" value="TreeGrafter"/>
</dbReference>
<dbReference type="EC" id="3.4.24.15" evidence="10"/>
<evidence type="ECO:0000256" key="5">
    <source>
        <dbReference type="ARBA" id="ARBA00022723"/>
    </source>
</evidence>
<keyword evidence="8 13" id="KW-0482">Metalloprotease</keyword>
<accession>A0A8C0HWS2</accession>
<dbReference type="GO" id="GO:0046872">
    <property type="term" value="F:metal ion binding"/>
    <property type="evidence" value="ECO:0007669"/>
    <property type="project" value="UniProtKB-UniRule"/>
</dbReference>
<protein>
    <recommendedName>
        <fullName evidence="11">Thimet oligopeptidase</fullName>
        <ecNumber evidence="10">3.4.24.15</ecNumber>
    </recommendedName>
</protein>
<comment type="cofactor">
    <cofactor evidence="13">
        <name>Zn(2+)</name>
        <dbReference type="ChEBI" id="CHEBI:29105"/>
    </cofactor>
    <text evidence="13">Binds 1 zinc ion.</text>
</comment>
<evidence type="ECO:0000259" key="14">
    <source>
        <dbReference type="Pfam" id="PF01432"/>
    </source>
</evidence>
<evidence type="ECO:0000256" key="6">
    <source>
        <dbReference type="ARBA" id="ARBA00022801"/>
    </source>
</evidence>
<dbReference type="InterPro" id="IPR001567">
    <property type="entry name" value="Pept_M3A_M3B_dom"/>
</dbReference>
<keyword evidence="5 13" id="KW-0479">Metal-binding</keyword>
<dbReference type="SUPFAM" id="SSF55486">
    <property type="entry name" value="Metalloproteases ('zincins'), catalytic domain"/>
    <property type="match status" value="1"/>
</dbReference>
<reference evidence="15" key="1">
    <citation type="submission" date="2023-09" db="UniProtKB">
        <authorList>
            <consortium name="Ensembl"/>
        </authorList>
    </citation>
    <scope>IDENTIFICATION</scope>
</reference>
<evidence type="ECO:0000256" key="8">
    <source>
        <dbReference type="ARBA" id="ARBA00023049"/>
    </source>
</evidence>
<dbReference type="GO" id="GO:0004222">
    <property type="term" value="F:metalloendopeptidase activity"/>
    <property type="evidence" value="ECO:0007669"/>
    <property type="project" value="InterPro"/>
</dbReference>
<dbReference type="GO" id="GO:0006508">
    <property type="term" value="P:proteolysis"/>
    <property type="evidence" value="ECO:0007669"/>
    <property type="project" value="UniProtKB-KW"/>
</dbReference>
<comment type="function">
    <text evidence="12">Involved in the metabolism of neuropeptides under 20 amino acid residues long. Involved in cytoplasmic peptide degradation. Able to degrade the amyloid-beta precursor protein and generate amyloidogenic fragments. Also acts as a regulator of cannabinoid signaling pathway by mediating degradation of hemopressin, an antagonist peptide of the cannabinoid receptor CNR1.</text>
</comment>
<dbReference type="Ensembl" id="ENSBMST00010010532.1">
    <property type="protein sequence ID" value="ENSBMSP00010009461.1"/>
    <property type="gene ID" value="ENSBMSG00010006971.1"/>
</dbReference>
<dbReference type="AlphaFoldDB" id="A0A8C0HWS2"/>
<evidence type="ECO:0000256" key="12">
    <source>
        <dbReference type="ARBA" id="ARBA00045978"/>
    </source>
</evidence>
<evidence type="ECO:0000256" key="3">
    <source>
        <dbReference type="ARBA" id="ARBA00022553"/>
    </source>
</evidence>
<evidence type="ECO:0000256" key="9">
    <source>
        <dbReference type="ARBA" id="ARBA00036235"/>
    </source>
</evidence>
<dbReference type="PANTHER" id="PTHR11804">
    <property type="entry name" value="PROTEASE M3 THIMET OLIGOPEPTIDASE-RELATED"/>
    <property type="match status" value="1"/>
</dbReference>
<dbReference type="Gene3D" id="1.10.1370.10">
    <property type="entry name" value="Neurolysin, domain 3"/>
    <property type="match status" value="1"/>
</dbReference>
<keyword evidence="7 13" id="KW-0862">Zinc</keyword>
<evidence type="ECO:0000256" key="2">
    <source>
        <dbReference type="ARBA" id="ARBA00011245"/>
    </source>
</evidence>
<keyword evidence="4 13" id="KW-0645">Protease</keyword>
<dbReference type="Pfam" id="PF01432">
    <property type="entry name" value="Peptidase_M3"/>
    <property type="match status" value="1"/>
</dbReference>
<keyword evidence="6 13" id="KW-0378">Hydrolase</keyword>
<dbReference type="PANTHER" id="PTHR11804:SF50">
    <property type="entry name" value="THIMET OLIGOPEPTIDASE"/>
    <property type="match status" value="1"/>
</dbReference>
<comment type="catalytic activity">
    <reaction evidence="9">
        <text>Preferential cleavage of bonds with hydrophobic residues at P1, P2 and P3' and a small residue at P1' in substrates of 5 to 15 residues.</text>
        <dbReference type="EC" id="3.4.24.15"/>
    </reaction>
</comment>
<evidence type="ECO:0000256" key="7">
    <source>
        <dbReference type="ARBA" id="ARBA00022833"/>
    </source>
</evidence>
<sequence>LPLLCALGKGLSVCVPGTHLPATFGRLAGRYNAQSYGYLCSEVYSADTFHTRFKQEGVLSGKVAMDYRSCILRPGGSKDAKGMVKLFLACDPTQDAFLLSKGFLPASRLPGTVWHGGGCDWLQLVLAVGTAVGSPAVAVPVPVPCPPAHGRPAGSLRSSAAGEVWTTARGRLPGS</sequence>
<proteinExistence type="inferred from homology"/>
<evidence type="ECO:0000256" key="11">
    <source>
        <dbReference type="ARBA" id="ARBA00039633"/>
    </source>
</evidence>
<dbReference type="GeneTree" id="ENSGT00950000183171"/>
<evidence type="ECO:0000313" key="15">
    <source>
        <dbReference type="Ensembl" id="ENSBMSP00010009461.1"/>
    </source>
</evidence>
<comment type="subunit">
    <text evidence="2">Monomer.</text>
</comment>
<name>A0A8C0HWS2_BALMU</name>
<evidence type="ECO:0000256" key="4">
    <source>
        <dbReference type="ARBA" id="ARBA00022670"/>
    </source>
</evidence>
<evidence type="ECO:0000256" key="13">
    <source>
        <dbReference type="RuleBase" id="RU003435"/>
    </source>
</evidence>
<evidence type="ECO:0000256" key="10">
    <source>
        <dbReference type="ARBA" id="ARBA00039079"/>
    </source>
</evidence>
<dbReference type="InterPro" id="IPR024077">
    <property type="entry name" value="Neurolysin/TOP_dom2"/>
</dbReference>
<evidence type="ECO:0000256" key="1">
    <source>
        <dbReference type="ARBA" id="ARBA00006040"/>
    </source>
</evidence>